<dbReference type="InterPro" id="IPR000172">
    <property type="entry name" value="GMC_OxRdtase_N"/>
</dbReference>
<feature type="domain" description="Glucose-methanol-choline oxidoreductase C-terminal" evidence="7">
    <location>
        <begin position="451"/>
        <end position="568"/>
    </location>
</feature>
<dbReference type="HOGENOM" id="CLU_008878_4_0_10"/>
<dbReference type="PANTHER" id="PTHR42784:SF1">
    <property type="entry name" value="PYRANOSE 2-OXIDASE"/>
    <property type="match status" value="1"/>
</dbReference>
<dbReference type="InterPro" id="IPR007867">
    <property type="entry name" value="GMC_OxRtase_C"/>
</dbReference>
<dbReference type="GO" id="GO:0016614">
    <property type="term" value="F:oxidoreductase activity, acting on CH-OH group of donors"/>
    <property type="evidence" value="ECO:0007669"/>
    <property type="project" value="InterPro"/>
</dbReference>
<name>A0A0E3V7W5_9BACT</name>
<evidence type="ECO:0000256" key="4">
    <source>
        <dbReference type="ARBA" id="ARBA00022827"/>
    </source>
</evidence>
<proteinExistence type="inferred from homology"/>
<gene>
    <name evidence="8" type="ORF">SD10_16310</name>
</gene>
<dbReference type="AlphaFoldDB" id="A0A0E3V7W5"/>
<dbReference type="EMBL" id="CP010429">
    <property type="protein sequence ID" value="AKD56227.1"/>
    <property type="molecule type" value="Genomic_DNA"/>
</dbReference>
<dbReference type="STRING" id="1379870.SD10_16310"/>
<keyword evidence="3" id="KW-0285">Flavoprotein</keyword>
<reference evidence="8 9" key="1">
    <citation type="journal article" date="2014" name="Curr. Microbiol.">
        <title>Spirosoma radiotolerans sp. nov., a gamma-radiation-resistant bacterium isolated from gamma ray-irradiated soil.</title>
        <authorList>
            <person name="Lee J.J."/>
            <person name="Srinivasan S."/>
            <person name="Lim S."/>
            <person name="Joe M."/>
            <person name="Im S."/>
            <person name="Bae S.I."/>
            <person name="Park K.R."/>
            <person name="Han J.H."/>
            <person name="Park S.H."/>
            <person name="Joo B.M."/>
            <person name="Park S.J."/>
            <person name="Kim M.K."/>
        </authorList>
    </citation>
    <scope>NUCLEOTIDE SEQUENCE [LARGE SCALE GENOMIC DNA]</scope>
    <source>
        <strain evidence="8 9">DG5A</strain>
    </source>
</reference>
<evidence type="ECO:0000256" key="3">
    <source>
        <dbReference type="ARBA" id="ARBA00022630"/>
    </source>
</evidence>
<dbReference type="PATRIC" id="fig|1379870.5.peg.3542"/>
<dbReference type="InterPro" id="IPR051473">
    <property type="entry name" value="P2Ox-like"/>
</dbReference>
<keyword evidence="5" id="KW-0560">Oxidoreductase</keyword>
<evidence type="ECO:0000256" key="5">
    <source>
        <dbReference type="ARBA" id="ARBA00023002"/>
    </source>
</evidence>
<comment type="similarity">
    <text evidence="2">Belongs to the GMC oxidoreductase family.</text>
</comment>
<feature type="domain" description="Glucose-methanol-choline oxidoreductase N-terminal" evidence="6">
    <location>
        <begin position="186"/>
        <end position="308"/>
    </location>
</feature>
<organism evidence="8 9">
    <name type="scientific">Spirosoma radiotolerans</name>
    <dbReference type="NCBI Taxonomy" id="1379870"/>
    <lineage>
        <taxon>Bacteria</taxon>
        <taxon>Pseudomonadati</taxon>
        <taxon>Bacteroidota</taxon>
        <taxon>Cytophagia</taxon>
        <taxon>Cytophagales</taxon>
        <taxon>Cytophagaceae</taxon>
        <taxon>Spirosoma</taxon>
    </lineage>
</organism>
<dbReference type="SUPFAM" id="SSF51905">
    <property type="entry name" value="FAD/NAD(P)-binding domain"/>
    <property type="match status" value="1"/>
</dbReference>
<accession>A0A0E3V7W5</accession>
<protein>
    <submittedName>
        <fullName evidence="8">GMC family oxidoreductase</fullName>
    </submittedName>
</protein>
<evidence type="ECO:0000313" key="9">
    <source>
        <dbReference type="Proteomes" id="UP000033054"/>
    </source>
</evidence>
<dbReference type="InterPro" id="IPR036188">
    <property type="entry name" value="FAD/NAD-bd_sf"/>
</dbReference>
<sequence>MDIPQIKKAPLTYDVAIVGSGAGGGMAAYMLAKAGAKVVLLEAGGYYDPADPKYITQLKWPWESPRRGASTAARSGGDFDAAWGGWDIDGEPYSAKSGTEFGWFRSRMLGGRTNHWGRISMRFGPDDFRRRSLSGVGDDWPIGYDDLKPYYDQVDRLIGVFGSVENYPNEPDGIFLPPPKPRLHELMIRKGAQSIGIPVIPSRLSILTKPINKDRGSCFYCHQCNRGCQAYADFSASSVLCIPAVKTGNVTLINGAMVREVLTDPQTGLATGVSYVNNRTLEEVTVRAKAVMLGASTCESARILLNSKSSRFPNGLANSSGVVGKYLNDSTGASRSGFIPALMDRKRYNEDGVGGMHVFTPWWLDNKKLDFPRGYHIEYGGGMGMPGYGFGGGIESMNNLVPGRDGKMKTGGGYGASLKDDYRRFYGAYISMSGRGEPVPLETNYCDIDPNTVDKYGIPTLRFHYKWSDYEVKQAKHMQDTFEEIIHSMGGIALGPKPGPNTAHGYGLAAPGRIIHEVGTVRMGNDPQKSALNKYQQAHDVKNLFVVDAAPFVTQGDKNVTWTILASAMRTSQYYIDQVKAKSL</sequence>
<keyword evidence="4" id="KW-0274">FAD</keyword>
<dbReference type="Pfam" id="PF00732">
    <property type="entry name" value="GMC_oxred_N"/>
    <property type="match status" value="1"/>
</dbReference>
<comment type="cofactor">
    <cofactor evidence="1">
        <name>FAD</name>
        <dbReference type="ChEBI" id="CHEBI:57692"/>
    </cofactor>
</comment>
<dbReference type="Proteomes" id="UP000033054">
    <property type="component" value="Chromosome"/>
</dbReference>
<dbReference type="Pfam" id="PF05199">
    <property type="entry name" value="GMC_oxred_C"/>
    <property type="match status" value="1"/>
</dbReference>
<evidence type="ECO:0000256" key="1">
    <source>
        <dbReference type="ARBA" id="ARBA00001974"/>
    </source>
</evidence>
<dbReference type="GO" id="GO:0050660">
    <property type="term" value="F:flavin adenine dinucleotide binding"/>
    <property type="evidence" value="ECO:0007669"/>
    <property type="project" value="InterPro"/>
</dbReference>
<dbReference type="OrthoDB" id="1154541at2"/>
<dbReference type="PANTHER" id="PTHR42784">
    <property type="entry name" value="PYRANOSE 2-OXIDASE"/>
    <property type="match status" value="1"/>
</dbReference>
<dbReference type="KEGG" id="srd:SD10_16310"/>
<evidence type="ECO:0000313" key="8">
    <source>
        <dbReference type="EMBL" id="AKD56227.1"/>
    </source>
</evidence>
<evidence type="ECO:0000259" key="7">
    <source>
        <dbReference type="Pfam" id="PF05199"/>
    </source>
</evidence>
<dbReference type="RefSeq" id="WP_046575114.1">
    <property type="nucleotide sequence ID" value="NZ_CP010429.1"/>
</dbReference>
<dbReference type="Gene3D" id="3.50.50.60">
    <property type="entry name" value="FAD/NAD(P)-binding domain"/>
    <property type="match status" value="2"/>
</dbReference>
<dbReference type="SUPFAM" id="SSF54373">
    <property type="entry name" value="FAD-linked reductases, C-terminal domain"/>
    <property type="match status" value="1"/>
</dbReference>
<evidence type="ECO:0000256" key="2">
    <source>
        <dbReference type="ARBA" id="ARBA00010790"/>
    </source>
</evidence>
<evidence type="ECO:0000259" key="6">
    <source>
        <dbReference type="Pfam" id="PF00732"/>
    </source>
</evidence>
<keyword evidence="9" id="KW-1185">Reference proteome</keyword>